<organism evidence="2">
    <name type="scientific">Siphoviridae sp. ctABi4</name>
    <dbReference type="NCBI Taxonomy" id="2823566"/>
    <lineage>
        <taxon>Viruses</taxon>
        <taxon>Duplodnaviria</taxon>
        <taxon>Heunggongvirae</taxon>
        <taxon>Uroviricota</taxon>
        <taxon>Caudoviricetes</taxon>
    </lineage>
</organism>
<reference evidence="2" key="1">
    <citation type="journal article" date="2021" name="Proc. Natl. Acad. Sci. U.S.A.">
        <title>A Catalog of Tens of Thousands of Viruses from Human Metagenomes Reveals Hidden Associations with Chronic Diseases.</title>
        <authorList>
            <person name="Tisza M.J."/>
            <person name="Buck C.B."/>
        </authorList>
    </citation>
    <scope>NUCLEOTIDE SEQUENCE</scope>
    <source>
        <strain evidence="2">CtABi4</strain>
    </source>
</reference>
<proteinExistence type="predicted"/>
<dbReference type="EMBL" id="BK014705">
    <property type="protein sequence ID" value="DAD68649.1"/>
    <property type="molecule type" value="Genomic_DNA"/>
</dbReference>
<evidence type="ECO:0000256" key="1">
    <source>
        <dbReference type="SAM" id="Coils"/>
    </source>
</evidence>
<feature type="coiled-coil region" evidence="1">
    <location>
        <begin position="22"/>
        <end position="49"/>
    </location>
</feature>
<protein>
    <submittedName>
        <fullName evidence="2">Uncharacterized protein</fullName>
    </submittedName>
</protein>
<accession>A0A8S5LFP1</accession>
<evidence type="ECO:0000313" key="2">
    <source>
        <dbReference type="EMBL" id="DAD68649.1"/>
    </source>
</evidence>
<sequence length="59" mass="6767">MGGKMIGNYANDGTLYISATNIQEFKCLINKAKKQADELQDTINQLEFFNFHFKFATDE</sequence>
<name>A0A8S5LFP1_9CAUD</name>
<keyword evidence="1" id="KW-0175">Coiled coil</keyword>